<feature type="region of interest" description="Disordered" evidence="1">
    <location>
        <begin position="82"/>
        <end position="148"/>
    </location>
</feature>
<feature type="compositionally biased region" description="Acidic residues" evidence="1">
    <location>
        <begin position="138"/>
        <end position="148"/>
    </location>
</feature>
<name>A0ABQ7V4R1_SOLTU</name>
<comment type="caution">
    <text evidence="2">The sequence shown here is derived from an EMBL/GenBank/DDBJ whole genome shotgun (WGS) entry which is preliminary data.</text>
</comment>
<protein>
    <submittedName>
        <fullName evidence="2">Uncharacterized protein</fullName>
    </submittedName>
</protein>
<reference evidence="2 3" key="1">
    <citation type="journal article" date="2021" name="bioRxiv">
        <title>Chromosome-scale and haplotype-resolved genome assembly of a tetraploid potato cultivar.</title>
        <authorList>
            <person name="Sun H."/>
            <person name="Jiao W.-B."/>
            <person name="Krause K."/>
            <person name="Campoy J.A."/>
            <person name="Goel M."/>
            <person name="Folz-Donahue K."/>
            <person name="Kukat C."/>
            <person name="Huettel B."/>
            <person name="Schneeberger K."/>
        </authorList>
    </citation>
    <scope>NUCLEOTIDE SEQUENCE [LARGE SCALE GENOMIC DNA]</scope>
    <source>
        <strain evidence="2">SolTubOtavaFocal</strain>
        <tissue evidence="2">Leaves</tissue>
    </source>
</reference>
<dbReference type="EMBL" id="JAIVGD010000015">
    <property type="protein sequence ID" value="KAH0759063.1"/>
    <property type="molecule type" value="Genomic_DNA"/>
</dbReference>
<organism evidence="2 3">
    <name type="scientific">Solanum tuberosum</name>
    <name type="common">Potato</name>
    <dbReference type="NCBI Taxonomy" id="4113"/>
    <lineage>
        <taxon>Eukaryota</taxon>
        <taxon>Viridiplantae</taxon>
        <taxon>Streptophyta</taxon>
        <taxon>Embryophyta</taxon>
        <taxon>Tracheophyta</taxon>
        <taxon>Spermatophyta</taxon>
        <taxon>Magnoliopsida</taxon>
        <taxon>eudicotyledons</taxon>
        <taxon>Gunneridae</taxon>
        <taxon>Pentapetalae</taxon>
        <taxon>asterids</taxon>
        <taxon>lamiids</taxon>
        <taxon>Solanales</taxon>
        <taxon>Solanaceae</taxon>
        <taxon>Solanoideae</taxon>
        <taxon>Solaneae</taxon>
        <taxon>Solanum</taxon>
    </lineage>
</organism>
<proteinExistence type="predicted"/>
<evidence type="ECO:0000256" key="1">
    <source>
        <dbReference type="SAM" id="MobiDB-lite"/>
    </source>
</evidence>
<evidence type="ECO:0000313" key="2">
    <source>
        <dbReference type="EMBL" id="KAH0759063.1"/>
    </source>
</evidence>
<dbReference type="Proteomes" id="UP000826656">
    <property type="component" value="Unassembled WGS sequence"/>
</dbReference>
<feature type="compositionally biased region" description="Polar residues" evidence="1">
    <location>
        <begin position="120"/>
        <end position="137"/>
    </location>
</feature>
<evidence type="ECO:0000313" key="3">
    <source>
        <dbReference type="Proteomes" id="UP000826656"/>
    </source>
</evidence>
<gene>
    <name evidence="2" type="ORF">KY290_022556</name>
</gene>
<sequence>MGRKNIATSCLWDHRSIYENFVDNGSDNDNVGDQESRVSTMSGPSFSLHLNANIPDNVGLIEEINHADVNVGTKVNPVVGVDKFDQNPGNVGEEIKVDLKRKGKAPMDSDEQPNKKQNFDSHSGPFNPSESFAQTETENIDGTDEEKN</sequence>
<accession>A0ABQ7V4R1</accession>
<keyword evidence="3" id="KW-1185">Reference proteome</keyword>